<keyword evidence="11 17" id="KW-1133">Transmembrane helix</keyword>
<evidence type="ECO:0000256" key="12">
    <source>
        <dbReference type="ARBA" id="ARBA00023136"/>
    </source>
</evidence>
<evidence type="ECO:0000259" key="18">
    <source>
        <dbReference type="PROSITE" id="PS50268"/>
    </source>
</evidence>
<feature type="domain" description="Cadherin" evidence="18">
    <location>
        <begin position="397"/>
        <end position="494"/>
    </location>
</feature>
<evidence type="ECO:0000256" key="2">
    <source>
        <dbReference type="ARBA" id="ARBA00004251"/>
    </source>
</evidence>
<keyword evidence="14" id="KW-0325">Glycoprotein</keyword>
<evidence type="ECO:0000256" key="15">
    <source>
        <dbReference type="PROSITE-ProRule" id="PRU00043"/>
    </source>
</evidence>
<evidence type="ECO:0000256" key="1">
    <source>
        <dbReference type="ARBA" id="ARBA00004135"/>
    </source>
</evidence>
<feature type="domain" description="Cadherin" evidence="18">
    <location>
        <begin position="3170"/>
        <end position="3272"/>
    </location>
</feature>
<feature type="domain" description="Cadherin" evidence="18">
    <location>
        <begin position="1084"/>
        <end position="1180"/>
    </location>
</feature>
<dbReference type="PROSITE" id="PS50268">
    <property type="entry name" value="CADHERIN_2"/>
    <property type="match status" value="39"/>
</dbReference>
<feature type="domain" description="Cadherin" evidence="18">
    <location>
        <begin position="1691"/>
        <end position="1794"/>
    </location>
</feature>
<dbReference type="FunFam" id="2.60.40.60:FF:000033">
    <property type="entry name" value="FAT atypical cadherin 1"/>
    <property type="match status" value="1"/>
</dbReference>
<protein>
    <recommendedName>
        <fullName evidence="18">Cadherin domain-containing protein</fullName>
    </recommendedName>
</protein>
<dbReference type="InterPro" id="IPR002126">
    <property type="entry name" value="Cadherin-like_dom"/>
</dbReference>
<feature type="domain" description="Cadherin" evidence="18">
    <location>
        <begin position="2537"/>
        <end position="2639"/>
    </location>
</feature>
<dbReference type="FunFam" id="2.60.40.60:FF:000020">
    <property type="entry name" value="Dachsous cadherin-related 1b"/>
    <property type="match status" value="9"/>
</dbReference>
<evidence type="ECO:0000256" key="6">
    <source>
        <dbReference type="ARBA" id="ARBA00022723"/>
    </source>
</evidence>
<keyword evidence="8" id="KW-0677">Repeat</keyword>
<evidence type="ECO:0000256" key="4">
    <source>
        <dbReference type="ARBA" id="ARBA00022536"/>
    </source>
</evidence>
<dbReference type="GO" id="GO:0042383">
    <property type="term" value="C:sarcolemma"/>
    <property type="evidence" value="ECO:0007669"/>
    <property type="project" value="UniProtKB-SubCell"/>
</dbReference>
<dbReference type="PANTHER" id="PTHR24026">
    <property type="entry name" value="FAT ATYPICAL CADHERIN-RELATED"/>
    <property type="match status" value="1"/>
</dbReference>
<keyword evidence="7" id="KW-0732">Signal</keyword>
<feature type="domain" description="Cadherin" evidence="18">
    <location>
        <begin position="986"/>
        <end position="1083"/>
    </location>
</feature>
<feature type="domain" description="Cadherin" evidence="18">
    <location>
        <begin position="3062"/>
        <end position="3169"/>
    </location>
</feature>
<dbReference type="PROSITE" id="PS00232">
    <property type="entry name" value="CADHERIN_1"/>
    <property type="match status" value="13"/>
</dbReference>
<feature type="transmembrane region" description="Helical" evidence="17">
    <location>
        <begin position="4141"/>
        <end position="4163"/>
    </location>
</feature>
<dbReference type="FunFam" id="2.60.40.60:FF:000181">
    <property type="entry name" value="Predicted protein"/>
    <property type="match status" value="1"/>
</dbReference>
<dbReference type="FunFam" id="2.60.40.60:FF:000013">
    <property type="entry name" value="Cadherin EGF LAG seven-pass G-type receptor"/>
    <property type="match status" value="2"/>
</dbReference>
<keyword evidence="9 15" id="KW-0106">Calcium</keyword>
<dbReference type="GO" id="GO:0005509">
    <property type="term" value="F:calcium ion binding"/>
    <property type="evidence" value="ECO:0007669"/>
    <property type="project" value="UniProtKB-UniRule"/>
</dbReference>
<keyword evidence="4" id="KW-0245">EGF-like domain</keyword>
<dbReference type="GO" id="GO:0048731">
    <property type="term" value="P:system development"/>
    <property type="evidence" value="ECO:0007669"/>
    <property type="project" value="UniProtKB-ARBA"/>
</dbReference>
<feature type="domain" description="Cadherin" evidence="18">
    <location>
        <begin position="2958"/>
        <end position="3059"/>
    </location>
</feature>
<feature type="region of interest" description="Disordered" evidence="16">
    <location>
        <begin position="4254"/>
        <end position="4280"/>
    </location>
</feature>
<feature type="compositionally biased region" description="Basic and acidic residues" evidence="16">
    <location>
        <begin position="4270"/>
        <end position="4280"/>
    </location>
</feature>
<feature type="domain" description="Cadherin" evidence="18">
    <location>
        <begin position="199"/>
        <end position="301"/>
    </location>
</feature>
<dbReference type="Pfam" id="PF00028">
    <property type="entry name" value="Cadherin"/>
    <property type="match status" value="38"/>
</dbReference>
<evidence type="ECO:0000313" key="19">
    <source>
        <dbReference type="EMBL" id="CAH3112246.1"/>
    </source>
</evidence>
<feature type="domain" description="Cadherin" evidence="18">
    <location>
        <begin position="2007"/>
        <end position="2112"/>
    </location>
</feature>
<dbReference type="SUPFAM" id="SSF49313">
    <property type="entry name" value="Cadherin-like"/>
    <property type="match status" value="39"/>
</dbReference>
<feature type="domain" description="Cadherin" evidence="18">
    <location>
        <begin position="3908"/>
        <end position="4019"/>
    </location>
</feature>
<dbReference type="EMBL" id="CALNXJ010000013">
    <property type="protein sequence ID" value="CAH3112246.1"/>
    <property type="molecule type" value="Genomic_DNA"/>
</dbReference>
<keyword evidence="3" id="KW-1003">Cell membrane</keyword>
<feature type="domain" description="Cadherin" evidence="18">
    <location>
        <begin position="3487"/>
        <end position="3590"/>
    </location>
</feature>
<feature type="domain" description="Cadherin" evidence="18">
    <location>
        <begin position="1796"/>
        <end position="1899"/>
    </location>
</feature>
<feature type="domain" description="Cadherin" evidence="18">
    <location>
        <begin position="3696"/>
        <end position="3802"/>
    </location>
</feature>
<dbReference type="InterPro" id="IPR006644">
    <property type="entry name" value="Cadg"/>
</dbReference>
<proteinExistence type="predicted"/>
<feature type="domain" description="Cadherin" evidence="18">
    <location>
        <begin position="1280"/>
        <end position="1379"/>
    </location>
</feature>
<feature type="domain" description="Cadherin" evidence="18">
    <location>
        <begin position="3591"/>
        <end position="3695"/>
    </location>
</feature>
<dbReference type="GO" id="GO:0007156">
    <property type="term" value="P:homophilic cell adhesion via plasma membrane adhesion molecules"/>
    <property type="evidence" value="ECO:0007669"/>
    <property type="project" value="InterPro"/>
</dbReference>
<dbReference type="FunFam" id="2.60.40.60:FF:000081">
    <property type="entry name" value="protocadherin Fat 4"/>
    <property type="match status" value="1"/>
</dbReference>
<feature type="domain" description="Cadherin" evidence="18">
    <location>
        <begin position="593"/>
        <end position="690"/>
    </location>
</feature>
<feature type="domain" description="Cadherin" evidence="18">
    <location>
        <begin position="102"/>
        <end position="198"/>
    </location>
</feature>
<dbReference type="FunFam" id="2.60.40.60:FF:000015">
    <property type="entry name" value="FAT atypical cadherin 1"/>
    <property type="match status" value="5"/>
</dbReference>
<organism evidence="19 20">
    <name type="scientific">Pocillopora meandrina</name>
    <dbReference type="NCBI Taxonomy" id="46732"/>
    <lineage>
        <taxon>Eukaryota</taxon>
        <taxon>Metazoa</taxon>
        <taxon>Cnidaria</taxon>
        <taxon>Anthozoa</taxon>
        <taxon>Hexacorallia</taxon>
        <taxon>Scleractinia</taxon>
        <taxon>Astrocoeniina</taxon>
        <taxon>Pocilloporidae</taxon>
        <taxon>Pocillopora</taxon>
    </lineage>
</organism>
<feature type="domain" description="Cadherin" evidence="18">
    <location>
        <begin position="691"/>
        <end position="787"/>
    </location>
</feature>
<feature type="domain" description="Cadherin" evidence="18">
    <location>
        <begin position="1585"/>
        <end position="1694"/>
    </location>
</feature>
<dbReference type="PRINTS" id="PR00205">
    <property type="entry name" value="CADHERIN"/>
</dbReference>
<feature type="domain" description="Cadherin" evidence="18">
    <location>
        <begin position="3273"/>
        <end position="3381"/>
    </location>
</feature>
<feature type="domain" description="Cadherin" evidence="18">
    <location>
        <begin position="2430"/>
        <end position="2536"/>
    </location>
</feature>
<dbReference type="PANTHER" id="PTHR24026:SF126">
    <property type="entry name" value="PROTOCADHERIN FAT 4"/>
    <property type="match status" value="1"/>
</dbReference>
<dbReference type="FunFam" id="2.60.40.60:FF:000275">
    <property type="entry name" value="Si:dkey-30k22.7"/>
    <property type="match status" value="1"/>
</dbReference>
<feature type="domain" description="Cadherin" evidence="18">
    <location>
        <begin position="2113"/>
        <end position="2220"/>
    </location>
</feature>
<keyword evidence="12 17" id="KW-0472">Membrane</keyword>
<evidence type="ECO:0000256" key="13">
    <source>
        <dbReference type="ARBA" id="ARBA00023157"/>
    </source>
</evidence>
<dbReference type="GO" id="GO:0048729">
    <property type="term" value="P:tissue morphogenesis"/>
    <property type="evidence" value="ECO:0007669"/>
    <property type="project" value="UniProtKB-ARBA"/>
</dbReference>
<gene>
    <name evidence="19" type="ORF">PMEA_00005038</name>
</gene>
<dbReference type="Gene3D" id="2.60.40.60">
    <property type="entry name" value="Cadherins"/>
    <property type="match status" value="39"/>
</dbReference>
<feature type="domain" description="Cadherin" evidence="18">
    <location>
        <begin position="1380"/>
        <end position="1479"/>
    </location>
</feature>
<dbReference type="GO" id="GO:0009887">
    <property type="term" value="P:animal organ morphogenesis"/>
    <property type="evidence" value="ECO:0007669"/>
    <property type="project" value="UniProtKB-ARBA"/>
</dbReference>
<dbReference type="FunFam" id="2.60.40.60:FF:000123">
    <property type="entry name" value="Protocadherin beta 4"/>
    <property type="match status" value="1"/>
</dbReference>
<feature type="domain" description="Cadherin" evidence="18">
    <location>
        <begin position="1181"/>
        <end position="1279"/>
    </location>
</feature>
<accession>A0AAU9WCB0</accession>
<feature type="domain" description="Cadherin" evidence="18">
    <location>
        <begin position="302"/>
        <end position="396"/>
    </location>
</feature>
<feature type="domain" description="Cadherin" evidence="18">
    <location>
        <begin position="3382"/>
        <end position="3486"/>
    </location>
</feature>
<dbReference type="Proteomes" id="UP001159428">
    <property type="component" value="Unassembled WGS sequence"/>
</dbReference>
<feature type="domain" description="Cadherin" evidence="18">
    <location>
        <begin position="797"/>
        <end position="885"/>
    </location>
</feature>
<feature type="domain" description="Cadherin" evidence="18">
    <location>
        <begin position="1900"/>
        <end position="2006"/>
    </location>
</feature>
<keyword evidence="6" id="KW-0479">Metal-binding</keyword>
<evidence type="ECO:0000256" key="14">
    <source>
        <dbReference type="ARBA" id="ARBA00023180"/>
    </source>
</evidence>
<name>A0AAU9WCB0_9CNID</name>
<evidence type="ECO:0000256" key="3">
    <source>
        <dbReference type="ARBA" id="ARBA00022475"/>
    </source>
</evidence>
<feature type="domain" description="Cadherin" evidence="18">
    <location>
        <begin position="2221"/>
        <end position="2323"/>
    </location>
</feature>
<evidence type="ECO:0000256" key="9">
    <source>
        <dbReference type="ARBA" id="ARBA00022837"/>
    </source>
</evidence>
<keyword evidence="20" id="KW-1185">Reference proteome</keyword>
<keyword evidence="10" id="KW-0130">Cell adhesion</keyword>
<feature type="domain" description="Cadherin" evidence="18">
    <location>
        <begin position="2640"/>
        <end position="2744"/>
    </location>
</feature>
<feature type="domain" description="Cadherin" evidence="18">
    <location>
        <begin position="3803"/>
        <end position="3907"/>
    </location>
</feature>
<dbReference type="InterPro" id="IPR015919">
    <property type="entry name" value="Cadherin-like_sf"/>
</dbReference>
<evidence type="ECO:0000256" key="5">
    <source>
        <dbReference type="ARBA" id="ARBA00022692"/>
    </source>
</evidence>
<sequence length="4312" mass="459637">PQFVGTPYSVNIDENLPAGTTVVTVQASDEDASDALSYSLSGVNSNHFRISLSTGVITTAQELNRENISSYILNVSVSDGNVTVVERITITVDNANDAPMFSNTPYTVSVDENVNSGNLFTVSASDEDGDAISFTLYGVGSELFSVHSSSGVVSLVEVLDFESVSGYTLTVRASDSYGGVAVTSLYVNVVNQNDGPAFVGTPYSASVNENVAIGSTVISLTATDQDGDFLTFNLTGSNDFTIGSTDFSIHLTSGVVSLSQALDYESLPFYLLTVIASDTNGGMAQTILNVSVVDQNDSPAFVGAPFAAQIDENQVSGSTVLKLTATDQDAGDLLTFSIAGSDHFALSSSGRITTTKILDFESVNTYTLSISVSDGKTSVTEAITISVRDTNDSPVFVNSPSAVTLPENNASAVVNAMSAIDDDSGEILTFFLSGIGSSDFSILSSTGLVSLSRALDYESKSSYVLNVIVRDEYGGQASSSLSVTVSDENDAPSFVGTPYSVSLDEDLPVGTIVLQASAVDEDSSDILEYTLSGDNSTDFSIAQNSGMITTAVSLDYELVSSYSLTVSVTDGKSSVSQVITISITDENDSPTFVAAPYSVTVAENTTTSTLLTVSATDKDKPDSLNFLLLGFGSEFFSLHPTSGVLALTTALDREVTSLYTLTVFLSDNNGAVTTTSVSVSVSDVNDSPQFLGTPYAATVSENLPSGSDVIKIAANDADGDALSYSLSGTDSGCFKIFPSSGLIETSKELDFEAVSSYSLTVTVSDGKINISTDLAISVINVNDAPYVTNLPANVSFIDENVNDGIVVYEVAVVDEDTEDSFTFSISGKNSNHFAISAAGVITSTQKLDFEAVSLYTLIITVYDGTETVNTTMTISVVDSNDPPQILNGPYTVTVDENDGSATVVNVTAVDFDSGPADLLTFFMHGAGSNYLSIHPTTGVVSLSQALDFEQVPQIIMTVEARDGRGGLAATSLTVNVNDRNDAPAFQGTPFSVAINENVPYRSTVVQITATDPDSSDTLNYTLSGTNSSYFQISSATGLILTARELDYEDVNYFFLTVSVNGKGGVSDTTLTVEVIDHNDPPTFVNTPFSAVIDENIDIGTQIIQASATDEDKNSSLTYSLTGANSSVFTISVTGIISTIGVIDFESRSLYSLTIWVGDGASTVSTPLTVAINDINDMPVFTNTSYTLSLKERTGASVSILQVSASDQDGDNIAYTFVGITSSDFTINSANGVIATSVVLDYERTPSYVLNAQADDGNGGKTLSNVIVNVIDLNDETPLFNSASYNSHVTENALIGSSVMTVTASDEDAADSALAYELSGTNSSHFTVTSNGLIQTGRDIDFESVQGYSLTLTAADSANNTGTTVIIITVVNVNDNDPVFSAATLSVDVSEGSAPGTSVAQLTATDGDLEDTITYALSGSDSVNFAVNENTGVVSTIALLDRESQDFYSLTLTATDSGGLYSMATINVTVTDVNDNTPVCAEAVYAASVAENVAVASSLVTVSCSDLDAGSNGEVTYSILSGDGGVFVVNSLTGVISVSASPDYESLQEYLLTIQATDADSLPLTSITTVVLTITGVNEFIPHFIPNNSYIVTAAESLALGHNLITVSANDADAGSQGEVTYTISTGDTYGNFVIDSHTGVIELVSSLDHEASSQITLTVTATDSDSASPLSAQATVTVNVVDVNDNHPECLPTLLAPAVLESAVSGDVVATLNCSDPDSGGNGELFYTISVGNSDGRFNISNAGKVSVTDILDYETVTSYYLVITVTDGGVPPLSTEVSVAISVSPVNEYAPVFVSSGSYSVSVPEDTDLGMELIRVTANDGDDSSHAHGRVIYSIISGDTGFFFFISADSGAIQLARSLDREVESSYVLIVKATDGENDVNATVSITVTDSNDNQPICSPSSYSAAVSEDVGLGTSILIITCSDDDEGNNGLLIYSIISGNTNSSFTMDSNGTLFTVAWLDYETTPTFTLSVRASDSSSPSSSQKSTFMEISIDVIAVNEHEPLFAFAQYVTSVTEDTAVGTSIIRVTATDQDYGLQGDVSYTLTPLSEPFYIDTNSGVIRVKTSLDRENVDTYILTVTATDRDRNIADRRSSSVNVTVTLTDVNDNDPVFFPDHYKVEFYENTTAGSSITQLQCTDQDLGTNSALVYSITDGDPDGFFNISSGTGRITSAKKLDFEDAQSYSLTVEVSDSSSPFNSRHTSVSHVDVIVTPLNEHAPVFSQSSYDVTISENTAIGASVLSVTATDGDSGSQGELSFALSSGSPFYIDKISGVIRLQQELDFEAVTSYSLSVTATDGDLNSPKSSVVNITVKLRDDNDNAPKFSPVLYSVTITEDTAVFTNILNLTCADADSGTNGQFHLAITSGNAGTGFSISDEGFLSVASSLDAETASFYSLEITATDRHPSQPLSNTAKVAVTVTDANEHSPQFTNGGSYIALLAENVGVGALVSSVSASDLDIGSAYGVVTYAITSGNTNDVFAIRPTDGMVFVKRSLDRETTSSYSLTIKASDQDPVSPLSSTATLQVTLTDTNDNAPICNPCIYGASIKESVAIGTIVIQLNCSDADLKPNAISGYTITTGNTTAFGVNGDGLVTTLVTLDFEAIKSYLLVITVSDGGSPKLTTNVTVSIQVTGVNEFSPVFSNSTYAVSHSEDIIFGTTITSVTATDRDHGPDGSVLFSLIDGDSEGRFQIDPKSGVIELRKQLDRETKEMYSLIIRATDQGVPSLSSTATVHVELLDVNDNPPLCNNSSYVIEVAENFTVNGTVLKLQCSDADVGENSVVSCNISSGNTNSTFSVDSNTGILSLSATLNLESQAYFDLIIAVSDNGSPQLSTQVTAYIVITAVNEFAPIFTRNGFYNLSVPEDTPVGTSLVTVQAQDEDSGKQGMVFYSLSIGNEDGMFLLDPNLGNLILRKPLDREARSRYSLTVRASDNAPAPLTKWSLAIVNITISDLNDNPPSCFQSAVVVSLLESTVVGTVIFTANCTDVDSFSILSYQITQGNNKGNFNVSSSSEVRLNRSLDIEDESLFSLLLTVSDSGSPVKHAYISLTVKVLPVNEHKPTFVANDQLYNLDVLENITLGTVVFQAQVIDNDSGVHGDLRYVLVSGNEDNKFYLDEEQGRLVLVKGLDRETTDQYNISLRVEDSPLSSPDVKCSNVTVYISVSDVNDNPPVCTPALFAEEILEDIPIDTNVTAIACTDEDLGPNGNFSFEIVSGNFGKKFRLDDNRVVVNDRLDHENEHEYSLEIHVTDHGVQNNVAVVMVTLYVKAKNEFAPVFQHSNYTINISEATAVGSQVFDANATDSDQGLHGQLEYFITSGLDGGIDFVMDLLEGHVFVGAELDRETKELYVLNLTVKDRADKESDRRYAIMELIIRISDENDNPPVFTQEIYTATIPENVPSGVLVTRVSTTDADIGINAERTFTITGGDGVGKFSINSSSGMISALSGLDRETKDTYYLSVTALDGGTPPLTGLCAVRVFISDTNDHKPVFSPTLYLTSISEATPTGTDVIPVYAYDMDEGLNAEIDFSIVGGDPRNQFQINSTGVISIKSSLDREDISFYTLLVQASDQGTPPLTETVSVNVTIEDINDNSPVFSDSNFTVTVAENLPVGTRFLNVTASDSDIGDNALLAWSIVSGNVGDVMAIDSSSGRLYNVGSFDRETTPEYLLTVSVEDAGKPSLNSSTKVTVRISDSNDNSPEFNEADYTFFVVENQAIGTFVGEVQANDNDNGTHAQLVYSIESGDVSDHFSINPSQGTIYTAKVLDREDVREYRISVKASDSAVFPFDLSNVTNVYITVLDQNDNSPSFPQPFYNASVLENSQSGVSVTTVTAEDPDSDANAELTYSITHESSVEYFSISSVTGEVFVKNLFDYEEVKFVNVTVTAEDNGIVRRSGSVSLIVYIKDANDNAPVVEKDFYDALIRQDRSFDSAPIVTVSATDRDSGDAGTVEYGLLEPSSVFTLGRSDGNIRLSSSPEIGKPYVLRLRATDQGTPPLTSGTITVRIDVTDPENTMVDLELEISLEQFEANRELFLEKISQLLGAEVGISEIAVITEELRRRKRETKTRLKVTIYAVKNPTGNTTDLNEKLSHIKDYMTRDDILKVLLDEDGNPSTNLTNDKELEVFNIRTVKATKPTIPSPIPFFKTTVGIVSLVFGCLMVLVAIASVVFWKKRAKKRIRRLESREPNLRPNRGLTNREVALYKGKDKRNKMVSPIMAENQEIVSHNGRRFDGRAVDPVTGKVYLFNKTTGERMWLEDLREGRNGPQSLYGHRQAHSRYGDRQYHRVQDLPPPRASIEKIHEYDHRGNHLQLPGTPEGHS</sequence>
<feature type="non-terminal residue" evidence="19">
    <location>
        <position position="1"/>
    </location>
</feature>
<evidence type="ECO:0000256" key="16">
    <source>
        <dbReference type="SAM" id="MobiDB-lite"/>
    </source>
</evidence>
<keyword evidence="5 17" id="KW-0812">Transmembrane</keyword>
<evidence type="ECO:0000256" key="17">
    <source>
        <dbReference type="SAM" id="Phobius"/>
    </source>
</evidence>
<keyword evidence="13" id="KW-1015">Disulfide bond</keyword>
<feature type="domain" description="Cadherin" evidence="18">
    <location>
        <begin position="1480"/>
        <end position="1583"/>
    </location>
</feature>
<evidence type="ECO:0000256" key="11">
    <source>
        <dbReference type="ARBA" id="ARBA00022989"/>
    </source>
</evidence>
<comment type="caution">
    <text evidence="19">The sequence shown here is derived from an EMBL/GenBank/DDBJ whole genome shotgun (WGS) entry which is preliminary data.</text>
</comment>
<dbReference type="FunFam" id="2.60.40.60:FF:000058">
    <property type="entry name" value="FAT atypical cadherin 3"/>
    <property type="match status" value="2"/>
</dbReference>
<feature type="domain" description="Cadherin" evidence="18">
    <location>
        <begin position="2324"/>
        <end position="2428"/>
    </location>
</feature>
<reference evidence="19 20" key="1">
    <citation type="submission" date="2022-05" db="EMBL/GenBank/DDBJ databases">
        <authorList>
            <consortium name="Genoscope - CEA"/>
            <person name="William W."/>
        </authorList>
    </citation>
    <scope>NUCLEOTIDE SEQUENCE [LARGE SCALE GENOMIC DNA]</scope>
</reference>
<feature type="domain" description="Cadherin" evidence="18">
    <location>
        <begin position="2851"/>
        <end position="2957"/>
    </location>
</feature>
<dbReference type="InterPro" id="IPR020894">
    <property type="entry name" value="Cadherin_CS"/>
</dbReference>
<comment type="subcellular location">
    <subcellularLocation>
        <location evidence="1">Cell membrane</location>
        <location evidence="1">Sarcolemma</location>
    </subcellularLocation>
    <subcellularLocation>
        <location evidence="2">Cell membrane</location>
        <topology evidence="2">Single-pass type I membrane protein</topology>
    </subcellularLocation>
</comment>
<evidence type="ECO:0000313" key="20">
    <source>
        <dbReference type="Proteomes" id="UP001159428"/>
    </source>
</evidence>
<feature type="domain" description="Cadherin" evidence="18">
    <location>
        <begin position="4"/>
        <end position="101"/>
    </location>
</feature>
<evidence type="ECO:0000256" key="7">
    <source>
        <dbReference type="ARBA" id="ARBA00022729"/>
    </source>
</evidence>
<evidence type="ECO:0000256" key="8">
    <source>
        <dbReference type="ARBA" id="ARBA00022737"/>
    </source>
</evidence>
<feature type="domain" description="Cadherin" evidence="18">
    <location>
        <begin position="2745"/>
        <end position="2849"/>
    </location>
</feature>
<feature type="domain" description="Cadherin" evidence="18">
    <location>
        <begin position="886"/>
        <end position="985"/>
    </location>
</feature>
<feature type="domain" description="Cadherin" evidence="18">
    <location>
        <begin position="495"/>
        <end position="592"/>
    </location>
</feature>
<dbReference type="SMART" id="SM00736">
    <property type="entry name" value="CADG"/>
    <property type="match status" value="2"/>
</dbReference>
<dbReference type="SMART" id="SM00112">
    <property type="entry name" value="CA"/>
    <property type="match status" value="39"/>
</dbReference>
<evidence type="ECO:0000256" key="10">
    <source>
        <dbReference type="ARBA" id="ARBA00022889"/>
    </source>
</evidence>
<dbReference type="CDD" id="cd11304">
    <property type="entry name" value="Cadherin_repeat"/>
    <property type="match status" value="38"/>
</dbReference>